<dbReference type="InterPro" id="IPR036388">
    <property type="entry name" value="WH-like_DNA-bd_sf"/>
</dbReference>
<dbReference type="RefSeq" id="WP_249279719.1">
    <property type="nucleotide sequence ID" value="NZ_JACRSS010000001.1"/>
</dbReference>
<proteinExistence type="predicted"/>
<dbReference type="InterPro" id="IPR039422">
    <property type="entry name" value="MarR/SlyA-like"/>
</dbReference>
<evidence type="ECO:0000313" key="2">
    <source>
        <dbReference type="EMBL" id="MBC8537889.1"/>
    </source>
</evidence>
<dbReference type="PANTHER" id="PTHR33164">
    <property type="entry name" value="TRANSCRIPTIONAL REGULATOR, MARR FAMILY"/>
    <property type="match status" value="1"/>
</dbReference>
<feature type="domain" description="HTH marR-type" evidence="1">
    <location>
        <begin position="3"/>
        <end position="138"/>
    </location>
</feature>
<dbReference type="PROSITE" id="PS50995">
    <property type="entry name" value="HTH_MARR_2"/>
    <property type="match status" value="1"/>
</dbReference>
<evidence type="ECO:0000313" key="3">
    <source>
        <dbReference type="Proteomes" id="UP000617951"/>
    </source>
</evidence>
<gene>
    <name evidence="2" type="ORF">H8693_02935</name>
</gene>
<dbReference type="Pfam" id="PF12802">
    <property type="entry name" value="MarR_2"/>
    <property type="match status" value="1"/>
</dbReference>
<dbReference type="InterPro" id="IPR000835">
    <property type="entry name" value="HTH_MarR-typ"/>
</dbReference>
<dbReference type="SUPFAM" id="SSF46785">
    <property type="entry name" value="Winged helix' DNA-binding domain"/>
    <property type="match status" value="1"/>
</dbReference>
<dbReference type="PANTHER" id="PTHR33164:SF43">
    <property type="entry name" value="HTH-TYPE TRANSCRIPTIONAL REPRESSOR YETL"/>
    <property type="match status" value="1"/>
</dbReference>
<dbReference type="InterPro" id="IPR036390">
    <property type="entry name" value="WH_DNA-bd_sf"/>
</dbReference>
<reference evidence="2" key="1">
    <citation type="submission" date="2020-08" db="EMBL/GenBank/DDBJ databases">
        <title>Genome public.</title>
        <authorList>
            <person name="Liu C."/>
            <person name="Sun Q."/>
        </authorList>
    </citation>
    <scope>NUCLEOTIDE SEQUENCE</scope>
    <source>
        <strain evidence="2">NSJ-63</strain>
    </source>
</reference>
<dbReference type="GO" id="GO:0003700">
    <property type="term" value="F:DNA-binding transcription factor activity"/>
    <property type="evidence" value="ECO:0007669"/>
    <property type="project" value="InterPro"/>
</dbReference>
<accession>A0A926HVF1</accession>
<evidence type="ECO:0000259" key="1">
    <source>
        <dbReference type="PROSITE" id="PS50995"/>
    </source>
</evidence>
<dbReference type="SMART" id="SM00347">
    <property type="entry name" value="HTH_MARR"/>
    <property type="match status" value="1"/>
</dbReference>
<protein>
    <submittedName>
        <fullName evidence="2">MarR family transcriptional regulator</fullName>
    </submittedName>
</protein>
<dbReference type="Proteomes" id="UP000617951">
    <property type="component" value="Unassembled WGS sequence"/>
</dbReference>
<comment type="caution">
    <text evidence="2">The sequence shown here is derived from an EMBL/GenBank/DDBJ whole genome shotgun (WGS) entry which is preliminary data.</text>
</comment>
<dbReference type="GO" id="GO:0006950">
    <property type="term" value="P:response to stress"/>
    <property type="evidence" value="ECO:0007669"/>
    <property type="project" value="TreeGrafter"/>
</dbReference>
<sequence length="148" mass="17368">MDRHSIGGMIKIISEAIERQMNATCREFNLTMQQMKILRFLKLREGKQVTSQKDIQDYMRTSHPTTVNTMRLLKEKGFVNISTSEKDKRMRIVTLTGQEEGFFKQIMVSREAMEKKLLDGFSGEMEGDLRRYLKRLYANLSKPDKPRD</sequence>
<keyword evidence="3" id="KW-1185">Reference proteome</keyword>
<dbReference type="Gene3D" id="1.10.10.10">
    <property type="entry name" value="Winged helix-like DNA-binding domain superfamily/Winged helix DNA-binding domain"/>
    <property type="match status" value="1"/>
</dbReference>
<organism evidence="2 3">
    <name type="scientific">Guopingia tenuis</name>
    <dbReference type="NCBI Taxonomy" id="2763656"/>
    <lineage>
        <taxon>Bacteria</taxon>
        <taxon>Bacillati</taxon>
        <taxon>Bacillota</taxon>
        <taxon>Clostridia</taxon>
        <taxon>Christensenellales</taxon>
        <taxon>Christensenellaceae</taxon>
        <taxon>Guopingia</taxon>
    </lineage>
</organism>
<dbReference type="AlphaFoldDB" id="A0A926HVF1"/>
<dbReference type="EMBL" id="JACRSS010000001">
    <property type="protein sequence ID" value="MBC8537889.1"/>
    <property type="molecule type" value="Genomic_DNA"/>
</dbReference>
<name>A0A926HVF1_9FIRM</name>